<proteinExistence type="predicted"/>
<accession>A0A0F9H8Q5</accession>
<gene>
    <name evidence="1" type="ORF">LCGC14_2028810</name>
</gene>
<feature type="non-terminal residue" evidence="1">
    <location>
        <position position="146"/>
    </location>
</feature>
<comment type="caution">
    <text evidence="1">The sequence shown here is derived from an EMBL/GenBank/DDBJ whole genome shotgun (WGS) entry which is preliminary data.</text>
</comment>
<evidence type="ECO:0000313" key="1">
    <source>
        <dbReference type="EMBL" id="KKL78040.1"/>
    </source>
</evidence>
<dbReference type="AlphaFoldDB" id="A0A0F9H8Q5"/>
<reference evidence="1" key="1">
    <citation type="journal article" date="2015" name="Nature">
        <title>Complex archaea that bridge the gap between prokaryotes and eukaryotes.</title>
        <authorList>
            <person name="Spang A."/>
            <person name="Saw J.H."/>
            <person name="Jorgensen S.L."/>
            <person name="Zaremba-Niedzwiedzka K."/>
            <person name="Martijn J."/>
            <person name="Lind A.E."/>
            <person name="van Eijk R."/>
            <person name="Schleper C."/>
            <person name="Guy L."/>
            <person name="Ettema T.J."/>
        </authorList>
    </citation>
    <scope>NUCLEOTIDE SEQUENCE</scope>
</reference>
<organism evidence="1">
    <name type="scientific">marine sediment metagenome</name>
    <dbReference type="NCBI Taxonomy" id="412755"/>
    <lineage>
        <taxon>unclassified sequences</taxon>
        <taxon>metagenomes</taxon>
        <taxon>ecological metagenomes</taxon>
    </lineage>
</organism>
<dbReference type="EMBL" id="LAZR01023577">
    <property type="protein sequence ID" value="KKL78040.1"/>
    <property type="molecule type" value="Genomic_DNA"/>
</dbReference>
<sequence length="146" mass="17206">MVFQKKQQFDDSMPMSDDVYVPYGGKEPESYKEVVLRQVEECRKQMSKHLAEGGVHYVKEKGQIVPKNIADQREVNERCVMQLHDLLLWFFDEEDEKAKKKSTVQKDVKEVNETIKKAKEEIIKKFLTHEPNVMYKNLVKTSNELI</sequence>
<protein>
    <submittedName>
        <fullName evidence="1">Uncharacterized protein</fullName>
    </submittedName>
</protein>
<name>A0A0F9H8Q5_9ZZZZ</name>